<dbReference type="InterPro" id="IPR015867">
    <property type="entry name" value="N-reg_PII/ATP_PRibTrfase_C"/>
</dbReference>
<dbReference type="AlphaFoldDB" id="A0A926IGT0"/>
<dbReference type="InterPro" id="IPR002187">
    <property type="entry name" value="N-reg_PII"/>
</dbReference>
<reference evidence="1 2" key="1">
    <citation type="submission" date="2020-08" db="EMBL/GenBank/DDBJ databases">
        <title>Genome public.</title>
        <authorList>
            <person name="Liu C."/>
            <person name="Sun Q."/>
        </authorList>
    </citation>
    <scope>NUCLEOTIDE SEQUENCE [LARGE SCALE GENOMIC DNA]</scope>
    <source>
        <strain evidence="1 2">NSJ-26</strain>
    </source>
</reference>
<gene>
    <name evidence="1" type="ORF">H8689_01935</name>
</gene>
<evidence type="ECO:0000313" key="2">
    <source>
        <dbReference type="Proteomes" id="UP000601522"/>
    </source>
</evidence>
<name>A0A926IGT0_9FIRM</name>
<dbReference type="GO" id="GO:0006808">
    <property type="term" value="P:regulation of nitrogen utilization"/>
    <property type="evidence" value="ECO:0007669"/>
    <property type="project" value="InterPro"/>
</dbReference>
<keyword evidence="2" id="KW-1185">Reference proteome</keyword>
<dbReference type="PROSITE" id="PS51343">
    <property type="entry name" value="PII_GLNB_DOM"/>
    <property type="match status" value="1"/>
</dbReference>
<dbReference type="SUPFAM" id="SSF54913">
    <property type="entry name" value="GlnB-like"/>
    <property type="match status" value="2"/>
</dbReference>
<dbReference type="Gene3D" id="3.30.70.120">
    <property type="match status" value="2"/>
</dbReference>
<dbReference type="RefSeq" id="WP_249322714.1">
    <property type="nucleotide sequence ID" value="NZ_JACRTK010000001.1"/>
</dbReference>
<proteinExistence type="predicted"/>
<dbReference type="GO" id="GO:0030234">
    <property type="term" value="F:enzyme regulator activity"/>
    <property type="evidence" value="ECO:0007669"/>
    <property type="project" value="InterPro"/>
</dbReference>
<evidence type="ECO:0000313" key="1">
    <source>
        <dbReference type="EMBL" id="MBC8589902.1"/>
    </source>
</evidence>
<accession>A0A926IGT0</accession>
<dbReference type="Pfam" id="PF00543">
    <property type="entry name" value="P-II"/>
    <property type="match status" value="1"/>
</dbReference>
<dbReference type="Proteomes" id="UP000601522">
    <property type="component" value="Unassembled WGS sequence"/>
</dbReference>
<dbReference type="SMART" id="SM00938">
    <property type="entry name" value="P-II"/>
    <property type="match status" value="1"/>
</dbReference>
<organism evidence="1 2">
    <name type="scientific">Wansuia hejianensis</name>
    <dbReference type="NCBI Taxonomy" id="2763667"/>
    <lineage>
        <taxon>Bacteria</taxon>
        <taxon>Bacillati</taxon>
        <taxon>Bacillota</taxon>
        <taxon>Clostridia</taxon>
        <taxon>Lachnospirales</taxon>
        <taxon>Lachnospiraceae</taxon>
        <taxon>Wansuia</taxon>
    </lineage>
</organism>
<dbReference type="EMBL" id="JACRTK010000001">
    <property type="protein sequence ID" value="MBC8589902.1"/>
    <property type="molecule type" value="Genomic_DNA"/>
</dbReference>
<comment type="caution">
    <text evidence="1">The sequence shown here is derived from an EMBL/GenBank/DDBJ whole genome shotgun (WGS) entry which is preliminary data.</text>
</comment>
<protein>
    <submittedName>
        <fullName evidence="1">P-II family nitrogen regulator</fullName>
    </submittedName>
</protein>
<sequence>MDILEKHHSLFSVIVDFGKAGKILKEAKKLGATGGTIFLGRGTVHNHFLDILGLSEVRKEVLLIIIEEEREAALFHGLNQKFHFEKPHHGIVFSMDLKSCFGIRDSKCKLNVDNKGVRDMGYDAIFTIVDKGLDHEVIEAAKLGGATGGTIIRARGSGTRDKPILFNIEIDPEKEIILILSPNKNTDSIVRAIEKELNINQPGKGIIFVMDVKKTLGLYQGN</sequence>
<dbReference type="InterPro" id="IPR011322">
    <property type="entry name" value="N-reg_PII-like_a/b"/>
</dbReference>